<dbReference type="RefSeq" id="WP_218267323.1">
    <property type="nucleotide sequence ID" value="NZ_CP077717.1"/>
</dbReference>
<evidence type="ECO:0000259" key="1">
    <source>
        <dbReference type="Pfam" id="PF12146"/>
    </source>
</evidence>
<dbReference type="GeneID" id="65562895"/>
<evidence type="ECO:0000313" key="3">
    <source>
        <dbReference type="Proteomes" id="UP000694018"/>
    </source>
</evidence>
<dbReference type="OrthoDB" id="39078at2157"/>
<feature type="domain" description="Serine aminopeptidase S33" evidence="1">
    <location>
        <begin position="71"/>
        <end position="175"/>
    </location>
</feature>
<dbReference type="KEGG" id="sshi:J5U23_01303"/>
<dbReference type="InterPro" id="IPR022742">
    <property type="entry name" value="Hydrolase_4"/>
</dbReference>
<sequence length="353" mass="40414">MYEEWKIVKSESPILGNEQLVENIWKMKREGSTYDVISLHKVNLRDGGNEAILVLPGTWSSGEQLVTISWHGIYYTTPDFKKSIVLYLARNGFNVYTIDYRTHYVPPFLKDKQLSFMANWGWSTWINDIKEVVSFIKRNSNQERIFLAGESFGGGAALNYSSLYWRDDIKGLILLDGGPVKHGIRPRFYTPEVSSIEEMEAKGIYAIPSRGGPNNPIWAYALANPDMPSPDPKYKTISDFLMDSLYISGSANPYDYPYSKKEDVFPILASFDPYWPYRLSLERGLKFDYKGILVPTIAFFSERFGLQVFDSERLPPNSEVISLKGYGHLDVYTGENSEKDVNSIVLKWLSQQH</sequence>
<name>A0A8F5BNI5_SACSH</name>
<proteinExistence type="predicted"/>
<dbReference type="EMBL" id="CP077717">
    <property type="protein sequence ID" value="QXJ28434.1"/>
    <property type="molecule type" value="Genomic_DNA"/>
</dbReference>
<dbReference type="AlphaFoldDB" id="A0A8F5BNI5"/>
<gene>
    <name evidence="2" type="ORF">J5U23_01303</name>
</gene>
<evidence type="ECO:0000313" key="2">
    <source>
        <dbReference type="EMBL" id="QXJ28434.1"/>
    </source>
</evidence>
<dbReference type="Proteomes" id="UP000694018">
    <property type="component" value="Chromosome"/>
</dbReference>
<organism evidence="2 3">
    <name type="scientific">Saccharolobus shibatae (strain ATCC 51178 / DSM 5389 / JCM 8931 / NBRC 15437 / B12)</name>
    <name type="common">Sulfolobus shibatae</name>
    <dbReference type="NCBI Taxonomy" id="523848"/>
    <lineage>
        <taxon>Archaea</taxon>
        <taxon>Thermoproteota</taxon>
        <taxon>Thermoprotei</taxon>
        <taxon>Sulfolobales</taxon>
        <taxon>Sulfolobaceae</taxon>
        <taxon>Saccharolobus</taxon>
    </lineage>
</organism>
<reference evidence="2" key="1">
    <citation type="journal article" date="2021" name="Environ. Microbiol.">
        <title>New insights into the diversity and evolution of the archaeal mobilome from three complete genomes of Saccharolobus shibatae.</title>
        <authorList>
            <person name="Medvedeva S."/>
            <person name="Brandt D."/>
            <person name="Cvirkaite-Krupovic V."/>
            <person name="Liu Y."/>
            <person name="Severinov K."/>
            <person name="Ishino S."/>
            <person name="Ishino Y."/>
            <person name="Prangishvili D."/>
            <person name="Kalinowski J."/>
            <person name="Krupovic M."/>
        </authorList>
    </citation>
    <scope>NUCLEOTIDE SEQUENCE</scope>
    <source>
        <strain evidence="2">B12</strain>
    </source>
</reference>
<dbReference type="Pfam" id="PF12146">
    <property type="entry name" value="Hydrolase_4"/>
    <property type="match status" value="1"/>
</dbReference>
<protein>
    <submittedName>
        <fullName evidence="2">Esterase</fullName>
    </submittedName>
</protein>
<accession>A0A8F5BNI5</accession>